<dbReference type="Proteomes" id="UP000824469">
    <property type="component" value="Unassembled WGS sequence"/>
</dbReference>
<name>A0AA38G898_TAXCH</name>
<dbReference type="EMBL" id="JAHRHJ020000004">
    <property type="protein sequence ID" value="KAH9317852.1"/>
    <property type="molecule type" value="Genomic_DNA"/>
</dbReference>
<protein>
    <submittedName>
        <fullName evidence="1">Uncharacterized protein</fullName>
    </submittedName>
</protein>
<comment type="caution">
    <text evidence="1">The sequence shown here is derived from an EMBL/GenBank/DDBJ whole genome shotgun (WGS) entry which is preliminary data.</text>
</comment>
<accession>A0AA38G898</accession>
<sequence>YGYSCKFLHDRGGYKEWDEAEKRWKMKLAHGLEEVGDDEAVRDDEDDDSFL</sequence>
<feature type="non-terminal residue" evidence="1">
    <location>
        <position position="1"/>
    </location>
</feature>
<gene>
    <name evidence="1" type="ORF">KI387_019621</name>
</gene>
<dbReference type="AlphaFoldDB" id="A0AA38G898"/>
<reference evidence="1 2" key="1">
    <citation type="journal article" date="2021" name="Nat. Plants">
        <title>The Taxus genome provides insights into paclitaxel biosynthesis.</title>
        <authorList>
            <person name="Xiong X."/>
            <person name="Gou J."/>
            <person name="Liao Q."/>
            <person name="Li Y."/>
            <person name="Zhou Q."/>
            <person name="Bi G."/>
            <person name="Li C."/>
            <person name="Du R."/>
            <person name="Wang X."/>
            <person name="Sun T."/>
            <person name="Guo L."/>
            <person name="Liang H."/>
            <person name="Lu P."/>
            <person name="Wu Y."/>
            <person name="Zhang Z."/>
            <person name="Ro D.K."/>
            <person name="Shang Y."/>
            <person name="Huang S."/>
            <person name="Yan J."/>
        </authorList>
    </citation>
    <scope>NUCLEOTIDE SEQUENCE [LARGE SCALE GENOMIC DNA]</scope>
    <source>
        <strain evidence="1">Ta-2019</strain>
    </source>
</reference>
<evidence type="ECO:0000313" key="1">
    <source>
        <dbReference type="EMBL" id="KAH9317852.1"/>
    </source>
</evidence>
<organism evidence="1 2">
    <name type="scientific">Taxus chinensis</name>
    <name type="common">Chinese yew</name>
    <name type="synonym">Taxus wallichiana var. chinensis</name>
    <dbReference type="NCBI Taxonomy" id="29808"/>
    <lineage>
        <taxon>Eukaryota</taxon>
        <taxon>Viridiplantae</taxon>
        <taxon>Streptophyta</taxon>
        <taxon>Embryophyta</taxon>
        <taxon>Tracheophyta</taxon>
        <taxon>Spermatophyta</taxon>
        <taxon>Pinopsida</taxon>
        <taxon>Pinidae</taxon>
        <taxon>Conifers II</taxon>
        <taxon>Cupressales</taxon>
        <taxon>Taxaceae</taxon>
        <taxon>Taxus</taxon>
    </lineage>
</organism>
<proteinExistence type="predicted"/>
<keyword evidence="2" id="KW-1185">Reference proteome</keyword>
<feature type="non-terminal residue" evidence="1">
    <location>
        <position position="51"/>
    </location>
</feature>
<evidence type="ECO:0000313" key="2">
    <source>
        <dbReference type="Proteomes" id="UP000824469"/>
    </source>
</evidence>